<dbReference type="Proteomes" id="UP000753908">
    <property type="component" value="Unassembled WGS sequence"/>
</dbReference>
<dbReference type="GO" id="GO:0008251">
    <property type="term" value="F:tRNA-specific adenosine deaminase activity"/>
    <property type="evidence" value="ECO:0007669"/>
    <property type="project" value="InterPro"/>
</dbReference>
<gene>
    <name evidence="2" type="ORF">KME25_25625</name>
</gene>
<dbReference type="GO" id="GO:0002100">
    <property type="term" value="P:tRNA wobble adenosine to inosine editing"/>
    <property type="evidence" value="ECO:0007669"/>
    <property type="project" value="InterPro"/>
</dbReference>
<comment type="caution">
    <text evidence="2">The sequence shown here is derived from an EMBL/GenBank/DDBJ whole genome shotgun (WGS) entry which is preliminary data.</text>
</comment>
<organism evidence="2 3">
    <name type="scientific">Symplocastrum torsivum CPER-KK1</name>
    <dbReference type="NCBI Taxonomy" id="450513"/>
    <lineage>
        <taxon>Bacteria</taxon>
        <taxon>Bacillati</taxon>
        <taxon>Cyanobacteriota</taxon>
        <taxon>Cyanophyceae</taxon>
        <taxon>Oscillatoriophycideae</taxon>
        <taxon>Oscillatoriales</taxon>
        <taxon>Microcoleaceae</taxon>
        <taxon>Symplocastrum</taxon>
    </lineage>
</organism>
<feature type="domain" description="MafB19-like deaminase" evidence="1">
    <location>
        <begin position="13"/>
        <end position="125"/>
    </location>
</feature>
<proteinExistence type="predicted"/>
<protein>
    <recommendedName>
        <fullName evidence="1">MafB19-like deaminase domain-containing protein</fullName>
    </recommendedName>
</protein>
<evidence type="ECO:0000313" key="3">
    <source>
        <dbReference type="Proteomes" id="UP000753908"/>
    </source>
</evidence>
<evidence type="ECO:0000259" key="1">
    <source>
        <dbReference type="Pfam" id="PF14437"/>
    </source>
</evidence>
<sequence length="139" mass="15123">MSKEKTISIFEELAEYRQRLDLPPAGSEIDKSTIAKLEIGGQTFFGINSASNPHPRQITFKVNPITKTHAEADAFQQAADAGIKGGKARLIVDRDLCAACGIRGGVNSMAWQLGIEELETITPSESKTITVKPPNRRSQ</sequence>
<accession>A0A951PR90</accession>
<dbReference type="InterPro" id="IPR058535">
    <property type="entry name" value="MafB19-deam"/>
</dbReference>
<reference evidence="2" key="2">
    <citation type="journal article" date="2022" name="Microbiol. Resour. Announc.">
        <title>Metagenome Sequencing to Explore Phylogenomics of Terrestrial Cyanobacteria.</title>
        <authorList>
            <person name="Ward R.D."/>
            <person name="Stajich J.E."/>
            <person name="Johansen J.R."/>
            <person name="Huntemann M."/>
            <person name="Clum A."/>
            <person name="Foster B."/>
            <person name="Foster B."/>
            <person name="Roux S."/>
            <person name="Palaniappan K."/>
            <person name="Varghese N."/>
            <person name="Mukherjee S."/>
            <person name="Reddy T.B.K."/>
            <person name="Daum C."/>
            <person name="Copeland A."/>
            <person name="Chen I.A."/>
            <person name="Ivanova N.N."/>
            <person name="Kyrpides N.C."/>
            <person name="Shapiro N."/>
            <person name="Eloe-Fadrosh E.A."/>
            <person name="Pietrasiak N."/>
        </authorList>
    </citation>
    <scope>NUCLEOTIDE SEQUENCE</scope>
    <source>
        <strain evidence="2">CPER-KK1</strain>
    </source>
</reference>
<evidence type="ECO:0000313" key="2">
    <source>
        <dbReference type="EMBL" id="MBW4547796.1"/>
    </source>
</evidence>
<dbReference type="EMBL" id="JAHHIF010000048">
    <property type="protein sequence ID" value="MBW4547796.1"/>
    <property type="molecule type" value="Genomic_DNA"/>
</dbReference>
<name>A0A951PR90_9CYAN</name>
<dbReference type="Pfam" id="PF14437">
    <property type="entry name" value="MafB19-deam"/>
    <property type="match status" value="1"/>
</dbReference>
<dbReference type="AlphaFoldDB" id="A0A951PR90"/>
<reference evidence="2" key="1">
    <citation type="submission" date="2021-05" db="EMBL/GenBank/DDBJ databases">
        <authorList>
            <person name="Pietrasiak N."/>
            <person name="Ward R."/>
            <person name="Stajich J.E."/>
            <person name="Kurbessoian T."/>
        </authorList>
    </citation>
    <scope>NUCLEOTIDE SEQUENCE</scope>
    <source>
        <strain evidence="2">CPER-KK1</strain>
    </source>
</reference>